<dbReference type="PROSITE" id="PS50158">
    <property type="entry name" value="ZF_CCHC"/>
    <property type="match status" value="1"/>
</dbReference>
<gene>
    <name evidence="4" type="ORF">NXF25_010233</name>
</gene>
<dbReference type="EMBL" id="JAOTOJ010000004">
    <property type="protein sequence ID" value="KAK9401877.1"/>
    <property type="molecule type" value="Genomic_DNA"/>
</dbReference>
<protein>
    <submittedName>
        <fullName evidence="4">Retrotransposon-derived protein PEG10</fullName>
    </submittedName>
</protein>
<keyword evidence="5" id="KW-1185">Reference proteome</keyword>
<sequence>MSDNEAREGENSLEREPLTQLEPCQMLGSERPDFSEEEVVETQDHKPRWSMGVGKKSEWGKESRKVTLRRGTKQPEWKQEMEKSLHASEEGGSCMPYSDWILEKAIDLMKRTLSSLGEEIPEPYGRPSSWSHKGRDTEGDVEPATPGTFTDPGAPTPYRTTDGNLDGKHYHPQWRHRSIPRRPPLEVKFKGEPTRLGFFLTQVLSYMEEYGQDIPSDKARIRIVQSALDGPAADWVVNLHDSNAPELSNFNRFMSSLRRRFEDPLADRKARERITTMKQGKRPVAEYTQEFRAIASKLNWPEDILLGHFKDGLNYDLYDACLPRGDPHQLEEWYVLAEEAEIDILKRHRRGKQWSRPPPELTHRPVKSSDTAKKQMGCFKCGREGHRAVECRSKAPQHNPDRSPINKPGKYSAKPKETAMRMMEIAETPTSAHQGERTPAYTTGPVDASDDSSEGEPLVSGCITPIFKTVTILIPPMPEAVKVKALIDSGCTRCLISPTLVGNLGIPSRRLEQPISFGQLDGSIAGGVPATLATLPIHLSLGNHEEDLTFVVTPERRRMVLYVYAWIIGP</sequence>
<dbReference type="InterPro" id="IPR036875">
    <property type="entry name" value="Znf_CCHC_sf"/>
</dbReference>
<evidence type="ECO:0000256" key="1">
    <source>
        <dbReference type="PROSITE-ProRule" id="PRU00047"/>
    </source>
</evidence>
<keyword evidence="1" id="KW-0479">Metal-binding</keyword>
<dbReference type="PANTHER" id="PTHR15503:SF36">
    <property type="entry name" value="RETROTRANSPOSON GAG-LIKE PROTEIN 5"/>
    <property type="match status" value="1"/>
</dbReference>
<dbReference type="InterPro" id="IPR021109">
    <property type="entry name" value="Peptidase_aspartic_dom_sf"/>
</dbReference>
<feature type="compositionally biased region" description="Basic and acidic residues" evidence="2">
    <location>
        <begin position="1"/>
        <end position="17"/>
    </location>
</feature>
<evidence type="ECO:0000256" key="2">
    <source>
        <dbReference type="SAM" id="MobiDB-lite"/>
    </source>
</evidence>
<evidence type="ECO:0000313" key="5">
    <source>
        <dbReference type="Proteomes" id="UP001474421"/>
    </source>
</evidence>
<organism evidence="4 5">
    <name type="scientific">Crotalus adamanteus</name>
    <name type="common">Eastern diamondback rattlesnake</name>
    <dbReference type="NCBI Taxonomy" id="8729"/>
    <lineage>
        <taxon>Eukaryota</taxon>
        <taxon>Metazoa</taxon>
        <taxon>Chordata</taxon>
        <taxon>Craniata</taxon>
        <taxon>Vertebrata</taxon>
        <taxon>Euteleostomi</taxon>
        <taxon>Lepidosauria</taxon>
        <taxon>Squamata</taxon>
        <taxon>Bifurcata</taxon>
        <taxon>Unidentata</taxon>
        <taxon>Episquamata</taxon>
        <taxon>Toxicofera</taxon>
        <taxon>Serpentes</taxon>
        <taxon>Colubroidea</taxon>
        <taxon>Viperidae</taxon>
        <taxon>Crotalinae</taxon>
        <taxon>Crotalus</taxon>
    </lineage>
</organism>
<feature type="region of interest" description="Disordered" evidence="2">
    <location>
        <begin position="1"/>
        <end position="80"/>
    </location>
</feature>
<keyword evidence="1" id="KW-0862">Zinc</keyword>
<dbReference type="Pfam" id="PF00098">
    <property type="entry name" value="zf-CCHC"/>
    <property type="match status" value="1"/>
</dbReference>
<dbReference type="InterPro" id="IPR005162">
    <property type="entry name" value="Retrotrans_gag_dom"/>
</dbReference>
<feature type="region of interest" description="Disordered" evidence="2">
    <location>
        <begin position="350"/>
        <end position="369"/>
    </location>
</feature>
<reference evidence="4 5" key="1">
    <citation type="journal article" date="2024" name="Proc. Natl. Acad. Sci. U.S.A.">
        <title>The genetic regulatory architecture and epigenomic basis for age-related changes in rattlesnake venom.</title>
        <authorList>
            <person name="Hogan M.P."/>
            <person name="Holding M.L."/>
            <person name="Nystrom G.S."/>
            <person name="Colston T.J."/>
            <person name="Bartlett D.A."/>
            <person name="Mason A.J."/>
            <person name="Ellsworth S.A."/>
            <person name="Rautsaw R.M."/>
            <person name="Lawrence K.C."/>
            <person name="Strickland J.L."/>
            <person name="He B."/>
            <person name="Fraser P."/>
            <person name="Margres M.J."/>
            <person name="Gilbert D.M."/>
            <person name="Gibbs H.L."/>
            <person name="Parkinson C.L."/>
            <person name="Rokyta D.R."/>
        </authorList>
    </citation>
    <scope>NUCLEOTIDE SEQUENCE [LARGE SCALE GENOMIC DNA]</scope>
    <source>
        <strain evidence="4">DRR0105</strain>
    </source>
</reference>
<evidence type="ECO:0000259" key="3">
    <source>
        <dbReference type="PROSITE" id="PS50158"/>
    </source>
</evidence>
<dbReference type="GO" id="GO:0008270">
    <property type="term" value="F:zinc ion binding"/>
    <property type="evidence" value="ECO:0007669"/>
    <property type="project" value="UniProtKB-KW"/>
</dbReference>
<dbReference type="SUPFAM" id="SSF57756">
    <property type="entry name" value="Retrovirus zinc finger-like domains"/>
    <property type="match status" value="1"/>
</dbReference>
<accession>A0AAW1BKE3</accession>
<dbReference type="PANTHER" id="PTHR15503">
    <property type="entry name" value="LDOC1 RELATED"/>
    <property type="match status" value="1"/>
</dbReference>
<dbReference type="SMART" id="SM00343">
    <property type="entry name" value="ZnF_C2HC"/>
    <property type="match status" value="1"/>
</dbReference>
<comment type="caution">
    <text evidence="4">The sequence shown here is derived from an EMBL/GenBank/DDBJ whole genome shotgun (WGS) entry which is preliminary data.</text>
</comment>
<feature type="domain" description="CCHC-type" evidence="3">
    <location>
        <begin position="378"/>
        <end position="393"/>
    </location>
</feature>
<dbReference type="InterPro" id="IPR001878">
    <property type="entry name" value="Znf_CCHC"/>
</dbReference>
<feature type="region of interest" description="Disordered" evidence="2">
    <location>
        <begin position="119"/>
        <end position="158"/>
    </location>
</feature>
<name>A0AAW1BKE3_CROAD</name>
<evidence type="ECO:0000313" key="4">
    <source>
        <dbReference type="EMBL" id="KAK9401877.1"/>
    </source>
</evidence>
<keyword evidence="1" id="KW-0863">Zinc-finger</keyword>
<dbReference type="Pfam" id="PF13650">
    <property type="entry name" value="Asp_protease_2"/>
    <property type="match status" value="1"/>
</dbReference>
<dbReference type="GO" id="GO:0003676">
    <property type="term" value="F:nucleic acid binding"/>
    <property type="evidence" value="ECO:0007669"/>
    <property type="project" value="InterPro"/>
</dbReference>
<dbReference type="Pfam" id="PF03732">
    <property type="entry name" value="Retrotrans_gag"/>
    <property type="match status" value="1"/>
</dbReference>
<feature type="compositionally biased region" description="Basic and acidic residues" evidence="2">
    <location>
        <begin position="55"/>
        <end position="65"/>
    </location>
</feature>
<dbReference type="Proteomes" id="UP001474421">
    <property type="component" value="Unassembled WGS sequence"/>
</dbReference>
<dbReference type="Gene3D" id="2.40.70.10">
    <property type="entry name" value="Acid Proteases"/>
    <property type="match status" value="1"/>
</dbReference>
<dbReference type="AlphaFoldDB" id="A0AAW1BKE3"/>
<dbReference type="InterPro" id="IPR032567">
    <property type="entry name" value="RTL1-rel"/>
</dbReference>
<proteinExistence type="predicted"/>
<feature type="region of interest" description="Disordered" evidence="2">
    <location>
        <begin position="428"/>
        <end position="456"/>
    </location>
</feature>
<feature type="region of interest" description="Disordered" evidence="2">
    <location>
        <begin position="390"/>
        <end position="416"/>
    </location>
</feature>
<dbReference type="CDD" id="cd00303">
    <property type="entry name" value="retropepsin_like"/>
    <property type="match status" value="1"/>
</dbReference>